<dbReference type="OrthoDB" id="10160478at2759"/>
<evidence type="ECO:0000313" key="2">
    <source>
        <dbReference type="EMBL" id="CAH1250903.1"/>
    </source>
</evidence>
<evidence type="ECO:0000313" key="3">
    <source>
        <dbReference type="Proteomes" id="UP000838412"/>
    </source>
</evidence>
<accession>A0A8K0EFB2</accession>
<proteinExistence type="predicted"/>
<gene>
    <name evidence="2" type="primary">Hypp8936</name>
    <name evidence="2" type="ORF">BLAG_LOCUS11466</name>
</gene>
<feature type="region of interest" description="Disordered" evidence="1">
    <location>
        <begin position="183"/>
        <end position="217"/>
    </location>
</feature>
<dbReference type="EMBL" id="OV696703">
    <property type="protein sequence ID" value="CAH1250903.1"/>
    <property type="molecule type" value="Genomic_DNA"/>
</dbReference>
<evidence type="ECO:0000256" key="1">
    <source>
        <dbReference type="SAM" id="MobiDB-lite"/>
    </source>
</evidence>
<sequence>MADAGEETEIQFNYRQITMVSGTPTYGTFMEKVLKYCTPTGRLVGAEKLTLGNSDKALLNVYVYSIMPGTETEQHAGTYVALQFLLSRKFLYGRRVSEKKALLNLKEGGWNPYPLFAENINTTDDPRVFLMKETGSDVVLAWQGDTNYLITLREDSKIAVLGSKANGGDGTLLKLHVPVACPTASPTPTEPHDQAGAKPEDVVVTQKDSELEEGPGLEELGLKLIPLQHPLKALDEQC</sequence>
<organism evidence="2 3">
    <name type="scientific">Branchiostoma lanceolatum</name>
    <name type="common">Common lancelet</name>
    <name type="synonym">Amphioxus lanceolatum</name>
    <dbReference type="NCBI Taxonomy" id="7740"/>
    <lineage>
        <taxon>Eukaryota</taxon>
        <taxon>Metazoa</taxon>
        <taxon>Chordata</taxon>
        <taxon>Cephalochordata</taxon>
        <taxon>Leptocardii</taxon>
        <taxon>Amphioxiformes</taxon>
        <taxon>Branchiostomatidae</taxon>
        <taxon>Branchiostoma</taxon>
    </lineage>
</organism>
<keyword evidence="3" id="KW-1185">Reference proteome</keyword>
<reference evidence="2" key="1">
    <citation type="submission" date="2022-01" db="EMBL/GenBank/DDBJ databases">
        <authorList>
            <person name="Braso-Vives M."/>
        </authorList>
    </citation>
    <scope>NUCLEOTIDE SEQUENCE</scope>
</reference>
<dbReference type="AlphaFoldDB" id="A0A8K0EFB2"/>
<dbReference type="Proteomes" id="UP000838412">
    <property type="component" value="Chromosome 18"/>
</dbReference>
<name>A0A8K0EFB2_BRALA</name>
<protein>
    <submittedName>
        <fullName evidence="2">Hypp8936 protein</fullName>
    </submittedName>
</protein>
<feature type="compositionally biased region" description="Basic and acidic residues" evidence="1">
    <location>
        <begin position="190"/>
        <end position="201"/>
    </location>
</feature>